<keyword evidence="3" id="KW-1185">Reference proteome</keyword>
<evidence type="ECO:0000256" key="1">
    <source>
        <dbReference type="SAM" id="SignalP"/>
    </source>
</evidence>
<protein>
    <submittedName>
        <fullName evidence="2">Uncharacterized protein</fullName>
    </submittedName>
</protein>
<feature type="signal peptide" evidence="1">
    <location>
        <begin position="1"/>
        <end position="27"/>
    </location>
</feature>
<keyword evidence="1" id="KW-0732">Signal</keyword>
<dbReference type="RefSeq" id="WP_255916557.1">
    <property type="nucleotide sequence ID" value="NZ_JANFQO010000029.1"/>
</dbReference>
<feature type="chain" id="PRO_5046310349" evidence="1">
    <location>
        <begin position="28"/>
        <end position="210"/>
    </location>
</feature>
<reference evidence="2" key="1">
    <citation type="submission" date="2022-07" db="EMBL/GenBank/DDBJ databases">
        <title>Tahibacter sp., a new gammaproteobacterium isolated from the silt sample collected at pig farm.</title>
        <authorList>
            <person name="Chen H."/>
        </authorList>
    </citation>
    <scope>NUCLEOTIDE SEQUENCE</scope>
    <source>
        <strain evidence="2">P2K</strain>
    </source>
</reference>
<gene>
    <name evidence="2" type="ORF">NM961_21860</name>
</gene>
<evidence type="ECO:0000313" key="3">
    <source>
        <dbReference type="Proteomes" id="UP001165498"/>
    </source>
</evidence>
<proteinExistence type="predicted"/>
<comment type="caution">
    <text evidence="2">The sequence shown here is derived from an EMBL/GenBank/DDBJ whole genome shotgun (WGS) entry which is preliminary data.</text>
</comment>
<dbReference type="Proteomes" id="UP001165498">
    <property type="component" value="Unassembled WGS sequence"/>
</dbReference>
<name>A0ABT1QYK0_9GAMM</name>
<sequence>MTVQTAPRRLAAVLLTALLLAAGQAAASDTAPDGTPPDRIFRQLFEGRPVSGQLVVRGYPMPFPAGSHVNGAQQASPAVYGGRFWFPPSTLQSNVNGLGLVTLNTQLVHLGTSYNPLVGGNTAGIQVYDVYLHLISATVSGFPVSLGNDCIFGPMTLNAQGSWNAATASMTGNDVTIPPVPANACGGYASTLNNSIAGSSNNSVTINIAL</sequence>
<accession>A0ABT1QYK0</accession>
<evidence type="ECO:0000313" key="2">
    <source>
        <dbReference type="EMBL" id="MCQ4167370.1"/>
    </source>
</evidence>
<dbReference type="EMBL" id="JANFQO010000029">
    <property type="protein sequence ID" value="MCQ4167370.1"/>
    <property type="molecule type" value="Genomic_DNA"/>
</dbReference>
<organism evidence="2 3">
    <name type="scientific">Tahibacter harae</name>
    <dbReference type="NCBI Taxonomy" id="2963937"/>
    <lineage>
        <taxon>Bacteria</taxon>
        <taxon>Pseudomonadati</taxon>
        <taxon>Pseudomonadota</taxon>
        <taxon>Gammaproteobacteria</taxon>
        <taxon>Lysobacterales</taxon>
        <taxon>Rhodanobacteraceae</taxon>
        <taxon>Tahibacter</taxon>
    </lineage>
</organism>